<dbReference type="PANTHER" id="PTHR43433">
    <property type="entry name" value="HYDROLASE, ALPHA/BETA FOLD FAMILY PROTEIN"/>
    <property type="match status" value="1"/>
</dbReference>
<dbReference type="Gene3D" id="3.40.50.1820">
    <property type="entry name" value="alpha/beta hydrolase"/>
    <property type="match status" value="1"/>
</dbReference>
<dbReference type="STRING" id="260086.SAMN05216207_1003163"/>
<feature type="region of interest" description="Disordered" evidence="1">
    <location>
        <begin position="224"/>
        <end position="248"/>
    </location>
</feature>
<dbReference type="AlphaFoldDB" id="A0A1I4U2U5"/>
<dbReference type="GO" id="GO:0003824">
    <property type="term" value="F:catalytic activity"/>
    <property type="evidence" value="ECO:0007669"/>
    <property type="project" value="UniProtKB-ARBA"/>
</dbReference>
<dbReference type="InterPro" id="IPR050471">
    <property type="entry name" value="AB_hydrolase"/>
</dbReference>
<protein>
    <submittedName>
        <fullName evidence="3">Pimeloyl-ACP methyl ester carboxylesterase</fullName>
    </submittedName>
</protein>
<keyword evidence="4" id="KW-1185">Reference proteome</keyword>
<organism evidence="3 4">
    <name type="scientific">Pseudonocardia ammonioxydans</name>
    <dbReference type="NCBI Taxonomy" id="260086"/>
    <lineage>
        <taxon>Bacteria</taxon>
        <taxon>Bacillati</taxon>
        <taxon>Actinomycetota</taxon>
        <taxon>Actinomycetes</taxon>
        <taxon>Pseudonocardiales</taxon>
        <taxon>Pseudonocardiaceae</taxon>
        <taxon>Pseudonocardia</taxon>
    </lineage>
</organism>
<dbReference type="Pfam" id="PF12697">
    <property type="entry name" value="Abhydrolase_6"/>
    <property type="match status" value="1"/>
</dbReference>
<gene>
    <name evidence="3" type="ORF">SAMN05216207_1003163</name>
</gene>
<feature type="domain" description="AB hydrolase-1" evidence="2">
    <location>
        <begin position="33"/>
        <end position="290"/>
    </location>
</feature>
<dbReference type="InterPro" id="IPR029058">
    <property type="entry name" value="AB_hydrolase_fold"/>
</dbReference>
<dbReference type="Proteomes" id="UP000199614">
    <property type="component" value="Unassembled WGS sequence"/>
</dbReference>
<dbReference type="PANTHER" id="PTHR43433:SF10">
    <property type="entry name" value="AB HYDROLASE-1 DOMAIN-CONTAINING PROTEIN"/>
    <property type="match status" value="1"/>
</dbReference>
<sequence>MSHSQGAPGTVGTRDGRTLYLQRTPGPAGVPTVVLEAGMGATRSSWAAVQRAIAGRAPVVVYDRSGLGRSAPDPRPRTLHRLAADLNDLLDCLDDGLDGLAEPAGPGPLPGGRYVLAGHSWGGPIVRSAAADRPDRVRGLVLVDPTDEGCDLLLSPAFATRQRRTAAVLPLFTRLGAARLAAGYLARALPADAAADLRAEWLTPSGIAAYLAESAAVSEDLQRLRDEPPPSGRTPVTVVSGAAPARTGRRERAALNAAHAARAAAGPEQRHVLALRSGHLVPVTEPELVAGEILRLTRA</sequence>
<dbReference type="RefSeq" id="WP_218162667.1">
    <property type="nucleotide sequence ID" value="NZ_FOUY01000003.1"/>
</dbReference>
<evidence type="ECO:0000313" key="4">
    <source>
        <dbReference type="Proteomes" id="UP000199614"/>
    </source>
</evidence>
<name>A0A1I4U2U5_PSUAM</name>
<reference evidence="3 4" key="1">
    <citation type="submission" date="2016-10" db="EMBL/GenBank/DDBJ databases">
        <authorList>
            <person name="de Groot N.N."/>
        </authorList>
    </citation>
    <scope>NUCLEOTIDE SEQUENCE [LARGE SCALE GENOMIC DNA]</scope>
    <source>
        <strain evidence="3 4">CGMCC 4.1877</strain>
    </source>
</reference>
<dbReference type="EMBL" id="FOUY01000003">
    <property type="protein sequence ID" value="SFM83324.1"/>
    <property type="molecule type" value="Genomic_DNA"/>
</dbReference>
<evidence type="ECO:0000313" key="3">
    <source>
        <dbReference type="EMBL" id="SFM83324.1"/>
    </source>
</evidence>
<dbReference type="InterPro" id="IPR000073">
    <property type="entry name" value="AB_hydrolase_1"/>
</dbReference>
<proteinExistence type="predicted"/>
<dbReference type="SUPFAM" id="SSF53474">
    <property type="entry name" value="alpha/beta-Hydrolases"/>
    <property type="match status" value="1"/>
</dbReference>
<evidence type="ECO:0000259" key="2">
    <source>
        <dbReference type="Pfam" id="PF12697"/>
    </source>
</evidence>
<evidence type="ECO:0000256" key="1">
    <source>
        <dbReference type="SAM" id="MobiDB-lite"/>
    </source>
</evidence>
<accession>A0A1I4U2U5</accession>